<evidence type="ECO:0000313" key="19">
    <source>
        <dbReference type="Proteomes" id="UP000280881"/>
    </source>
</evidence>
<dbReference type="SUPFAM" id="SSF52540">
    <property type="entry name" value="P-loop containing nucleoside triphosphate hydrolases"/>
    <property type="match status" value="2"/>
</dbReference>
<dbReference type="PROSITE" id="PS51192">
    <property type="entry name" value="HELICASE_ATP_BIND_1"/>
    <property type="match status" value="1"/>
</dbReference>
<reference evidence="18 19" key="1">
    <citation type="submission" date="2018-10" db="EMBL/GenBank/DDBJ databases">
        <title>Genomic Encyclopedia of Type Strains, Phase IV (KMG-IV): sequencing the most valuable type-strain genomes for metagenomic binning, comparative biology and taxonomic classification.</title>
        <authorList>
            <person name="Goeker M."/>
        </authorList>
    </citation>
    <scope>NUCLEOTIDE SEQUENCE [LARGE SCALE GENOMIC DNA]</scope>
    <source>
        <strain evidence="18 19">DSM 15521</strain>
    </source>
</reference>
<dbReference type="CDD" id="cd04488">
    <property type="entry name" value="RecG_wedge_OBF"/>
    <property type="match status" value="1"/>
</dbReference>
<evidence type="ECO:0000259" key="16">
    <source>
        <dbReference type="PROSITE" id="PS51192"/>
    </source>
</evidence>
<keyword evidence="5 15" id="KW-0378">Hydrolase</keyword>
<dbReference type="SMART" id="SM00490">
    <property type="entry name" value="HELICc"/>
    <property type="match status" value="2"/>
</dbReference>
<dbReference type="NCBIfam" id="NF008165">
    <property type="entry name" value="PRK10917.1-3"/>
    <property type="match status" value="1"/>
</dbReference>
<evidence type="ECO:0000256" key="10">
    <source>
        <dbReference type="ARBA" id="ARBA00023204"/>
    </source>
</evidence>
<evidence type="ECO:0000256" key="13">
    <source>
        <dbReference type="ARBA" id="ARBA00034808"/>
    </source>
</evidence>
<dbReference type="GO" id="GO:0006281">
    <property type="term" value="P:DNA repair"/>
    <property type="evidence" value="ECO:0007669"/>
    <property type="project" value="UniProtKB-UniRule"/>
</dbReference>
<evidence type="ECO:0000256" key="1">
    <source>
        <dbReference type="ARBA" id="ARBA00007504"/>
    </source>
</evidence>
<dbReference type="Proteomes" id="UP000280881">
    <property type="component" value="Unassembled WGS sequence"/>
</dbReference>
<dbReference type="EMBL" id="RBIE01000002">
    <property type="protein sequence ID" value="RKQ61789.1"/>
    <property type="molecule type" value="Genomic_DNA"/>
</dbReference>
<comment type="function">
    <text evidence="15">Plays a critical role in recombination and DNA repair. Helps process Holliday junction intermediates to mature products by catalyzing branch migration. Has replication fork regression activity, unwinds stalled or blocked replication forks to make a HJ that can be resolved. Has a DNA unwinding activity characteristic of a DNA helicase with 3'-5' polarity.</text>
</comment>
<evidence type="ECO:0000313" key="18">
    <source>
        <dbReference type="EMBL" id="RKQ61789.1"/>
    </source>
</evidence>
<evidence type="ECO:0000256" key="8">
    <source>
        <dbReference type="ARBA" id="ARBA00023125"/>
    </source>
</evidence>
<dbReference type="PANTHER" id="PTHR47964:SF1">
    <property type="entry name" value="ATP-DEPENDENT DNA HELICASE HOMOLOG RECG, CHLOROPLASTIC"/>
    <property type="match status" value="1"/>
</dbReference>
<dbReference type="SMART" id="SM00487">
    <property type="entry name" value="DEXDc"/>
    <property type="match status" value="1"/>
</dbReference>
<evidence type="ECO:0000256" key="4">
    <source>
        <dbReference type="ARBA" id="ARBA00022763"/>
    </source>
</evidence>
<keyword evidence="19" id="KW-1185">Reference proteome</keyword>
<sequence length="818" mass="94339">MEKILKRIKDLLFLIVKEDFKYFSRVKDPDKALINLFNELLPYLDGKRKNWVKKVIKFLKVYPELPLEKRKKLLKEIHSVITLKFTLEEIEEEKEKETPVEKLKVSGEKLKENKRKYPIRAFFKKVEELPDKVISKRVKNRLKKLGVENLIDAIYYLPFRYEDRSTVTPMAYLRPGREYLVKGKVVSVSEIETPKKKKRLLKVLLYDRTGTVTLYFFNQKVFPYYRKLFKGAKELGKEVLAYGTVKRETSGFTMAHPEVEIYQDGKLEKFGKVIPIYHTAEGLKQTTVRKDVQNLVKKVVPFLREYLPKSILERNGFPTAPEAVWKVHFPDGNVKELLAFQSPQQKRVIFDELFLFQLALAIHRQKIKQERGISFPVNHQMIEEFKKALPFTLTKAQERVLREIVEDMKRPEPMNRLVQGDVGSGKTVVAAAAAFFAARSGYQTAVMAPTEILANQHYKKFKDFLSPYGVKVGLLTGSMTKKQKESIYRAIKEGFFDVVIGTHALIQEGVEFKNLGLVIIDEQHRFGVKQRVELKKKGVLPDVLVMTATPIPRTLAMTAYGDLDVSVIDELPAGRKPIETKILFEDERDRLVEFLKGELSRGNRIYIVYPLIEESEKLELKAATQMYEYWSQKLKPFKVGLLHGRMKQEEKDRVMEKFKRGEIEVLVSTTVIEVGVDVPEATVMVIEHAERFGLAQLHQLRGRVGRGDRKSYCFLLTSRGAGEDSIRRLKVLEGTNDGFKIAEADLAFRGPGEIFGTRQSGVGDFKVADLRRDYHLLKIAREESSRLIEENPELKGLDDLKELLTFRFGQKLDLVEVG</sequence>
<dbReference type="NCBIfam" id="TIGR00643">
    <property type="entry name" value="recG"/>
    <property type="match status" value="1"/>
</dbReference>
<dbReference type="Gene3D" id="3.40.50.300">
    <property type="entry name" value="P-loop containing nucleotide triphosphate hydrolases"/>
    <property type="match status" value="2"/>
</dbReference>
<comment type="similarity">
    <text evidence="1 15">Belongs to the helicase family. RecG subfamily.</text>
</comment>
<feature type="domain" description="Helicase C-terminal" evidence="17">
    <location>
        <begin position="587"/>
        <end position="747"/>
    </location>
</feature>
<evidence type="ECO:0000256" key="11">
    <source>
        <dbReference type="ARBA" id="ARBA00023235"/>
    </source>
</evidence>
<dbReference type="Pfam" id="PF17191">
    <property type="entry name" value="RecG_wedge"/>
    <property type="match status" value="1"/>
</dbReference>
<dbReference type="AlphaFoldDB" id="A0A420W6T2"/>
<keyword evidence="7 15" id="KW-0067">ATP-binding</keyword>
<accession>A0A420W6T2</accession>
<evidence type="ECO:0000259" key="17">
    <source>
        <dbReference type="PROSITE" id="PS51194"/>
    </source>
</evidence>
<dbReference type="CDD" id="cd17992">
    <property type="entry name" value="DEXHc_RecG"/>
    <property type="match status" value="1"/>
</dbReference>
<keyword evidence="4 15" id="KW-0227">DNA damage</keyword>
<dbReference type="SUPFAM" id="SSF50249">
    <property type="entry name" value="Nucleic acid-binding proteins"/>
    <property type="match status" value="1"/>
</dbReference>
<evidence type="ECO:0000256" key="15">
    <source>
        <dbReference type="RuleBase" id="RU363016"/>
    </source>
</evidence>
<dbReference type="GO" id="GO:0005524">
    <property type="term" value="F:ATP binding"/>
    <property type="evidence" value="ECO:0007669"/>
    <property type="project" value="UniProtKB-KW"/>
</dbReference>
<dbReference type="EC" id="5.6.2.4" evidence="13 15"/>
<dbReference type="GO" id="GO:0016887">
    <property type="term" value="F:ATP hydrolysis activity"/>
    <property type="evidence" value="ECO:0007669"/>
    <property type="project" value="RHEA"/>
</dbReference>
<evidence type="ECO:0000256" key="9">
    <source>
        <dbReference type="ARBA" id="ARBA00023172"/>
    </source>
</evidence>
<evidence type="ECO:0000256" key="12">
    <source>
        <dbReference type="ARBA" id="ARBA00034617"/>
    </source>
</evidence>
<keyword evidence="9 15" id="KW-0233">DNA recombination</keyword>
<dbReference type="NCBIfam" id="NF008168">
    <property type="entry name" value="PRK10917.2-2"/>
    <property type="match status" value="1"/>
</dbReference>
<keyword evidence="3 15" id="KW-0547">Nucleotide-binding</keyword>
<dbReference type="InterPro" id="IPR004609">
    <property type="entry name" value="ATP-dep_DNA_helicase_RecG"/>
</dbReference>
<dbReference type="InterPro" id="IPR012340">
    <property type="entry name" value="NA-bd_OB-fold"/>
</dbReference>
<comment type="catalytic activity">
    <reaction evidence="14 15">
        <text>ATP + H2O = ADP + phosphate + H(+)</text>
        <dbReference type="Rhea" id="RHEA:13065"/>
        <dbReference type="ChEBI" id="CHEBI:15377"/>
        <dbReference type="ChEBI" id="CHEBI:15378"/>
        <dbReference type="ChEBI" id="CHEBI:30616"/>
        <dbReference type="ChEBI" id="CHEBI:43474"/>
        <dbReference type="ChEBI" id="CHEBI:456216"/>
        <dbReference type="EC" id="5.6.2.4"/>
    </reaction>
</comment>
<dbReference type="PANTHER" id="PTHR47964">
    <property type="entry name" value="ATP-DEPENDENT DNA HELICASE HOMOLOG RECG, CHLOROPLASTIC"/>
    <property type="match status" value="1"/>
</dbReference>
<dbReference type="InterPro" id="IPR014001">
    <property type="entry name" value="Helicase_ATP-bd"/>
</dbReference>
<keyword evidence="6 15" id="KW-0347">Helicase</keyword>
<dbReference type="GO" id="GO:0006310">
    <property type="term" value="P:DNA recombination"/>
    <property type="evidence" value="ECO:0007669"/>
    <property type="project" value="UniProtKB-UniRule"/>
</dbReference>
<evidence type="ECO:0000256" key="7">
    <source>
        <dbReference type="ARBA" id="ARBA00022840"/>
    </source>
</evidence>
<dbReference type="Gene3D" id="2.40.50.140">
    <property type="entry name" value="Nucleic acid-binding proteins"/>
    <property type="match status" value="1"/>
</dbReference>
<dbReference type="InterPro" id="IPR047112">
    <property type="entry name" value="RecG/Mfd"/>
</dbReference>
<dbReference type="InterPro" id="IPR033454">
    <property type="entry name" value="RecG_wedge"/>
</dbReference>
<dbReference type="OrthoDB" id="9804325at2"/>
<dbReference type="InterPro" id="IPR027417">
    <property type="entry name" value="P-loop_NTPase"/>
</dbReference>
<evidence type="ECO:0000256" key="6">
    <source>
        <dbReference type="ARBA" id="ARBA00022806"/>
    </source>
</evidence>
<keyword evidence="11" id="KW-0413">Isomerase</keyword>
<dbReference type="PROSITE" id="PS51194">
    <property type="entry name" value="HELICASE_CTER"/>
    <property type="match status" value="1"/>
</dbReference>
<protein>
    <recommendedName>
        <fullName evidence="2 15">ATP-dependent DNA helicase RecG</fullName>
        <ecNumber evidence="13 15">5.6.2.4</ecNumber>
    </recommendedName>
</protein>
<evidence type="ECO:0000256" key="5">
    <source>
        <dbReference type="ARBA" id="ARBA00022801"/>
    </source>
</evidence>
<dbReference type="Pfam" id="PF00271">
    <property type="entry name" value="Helicase_C"/>
    <property type="match status" value="1"/>
</dbReference>
<comment type="catalytic activity">
    <reaction evidence="12 15">
        <text>Couples ATP hydrolysis with the unwinding of duplex DNA by translocating in the 3'-5' direction.</text>
        <dbReference type="EC" id="5.6.2.4"/>
    </reaction>
</comment>
<name>A0A420W6T2_9BACT</name>
<evidence type="ECO:0000256" key="14">
    <source>
        <dbReference type="ARBA" id="ARBA00048988"/>
    </source>
</evidence>
<dbReference type="RefSeq" id="WP_121171135.1">
    <property type="nucleotide sequence ID" value="NZ_RBIE01000002.1"/>
</dbReference>
<keyword evidence="10 15" id="KW-0234">DNA repair</keyword>
<dbReference type="GO" id="GO:0043138">
    <property type="term" value="F:3'-5' DNA helicase activity"/>
    <property type="evidence" value="ECO:0007669"/>
    <property type="project" value="UniProtKB-EC"/>
</dbReference>
<organism evidence="18 19">
    <name type="scientific">Thermovibrio guaymasensis</name>
    <dbReference type="NCBI Taxonomy" id="240167"/>
    <lineage>
        <taxon>Bacteria</taxon>
        <taxon>Pseudomonadati</taxon>
        <taxon>Aquificota</taxon>
        <taxon>Aquificia</taxon>
        <taxon>Desulfurobacteriales</taxon>
        <taxon>Desulfurobacteriaceae</taxon>
        <taxon>Thermovibrio</taxon>
    </lineage>
</organism>
<evidence type="ECO:0000256" key="3">
    <source>
        <dbReference type="ARBA" id="ARBA00022741"/>
    </source>
</evidence>
<proteinExistence type="inferred from homology"/>
<gene>
    <name evidence="18" type="ORF">C7457_1236</name>
</gene>
<dbReference type="InterPro" id="IPR001650">
    <property type="entry name" value="Helicase_C-like"/>
</dbReference>
<dbReference type="InterPro" id="IPR011545">
    <property type="entry name" value="DEAD/DEAH_box_helicase_dom"/>
</dbReference>
<keyword evidence="8" id="KW-0238">DNA-binding</keyword>
<evidence type="ECO:0000256" key="2">
    <source>
        <dbReference type="ARBA" id="ARBA00017846"/>
    </source>
</evidence>
<dbReference type="Pfam" id="PF00270">
    <property type="entry name" value="DEAD"/>
    <property type="match status" value="1"/>
</dbReference>
<dbReference type="CDD" id="cd18811">
    <property type="entry name" value="SF2_C_RecG"/>
    <property type="match status" value="1"/>
</dbReference>
<dbReference type="Pfam" id="PF19833">
    <property type="entry name" value="RecG_dom3_C"/>
    <property type="match status" value="1"/>
</dbReference>
<dbReference type="InterPro" id="IPR045562">
    <property type="entry name" value="RecG_dom3_C"/>
</dbReference>
<feature type="domain" description="Helicase ATP-binding" evidence="16">
    <location>
        <begin position="407"/>
        <end position="568"/>
    </location>
</feature>
<comment type="caution">
    <text evidence="18">The sequence shown here is derived from an EMBL/GenBank/DDBJ whole genome shotgun (WGS) entry which is preliminary data.</text>
</comment>
<dbReference type="GO" id="GO:0003677">
    <property type="term" value="F:DNA binding"/>
    <property type="evidence" value="ECO:0007669"/>
    <property type="project" value="UniProtKB-KW"/>
</dbReference>